<evidence type="ECO:0000313" key="1">
    <source>
        <dbReference type="EMBL" id="CAK5091142.1"/>
    </source>
</evidence>
<name>A0ACB1AHY1_MELEN</name>
<keyword evidence="2" id="KW-1185">Reference proteome</keyword>
<organism evidence="1 2">
    <name type="scientific">Meloidogyne enterolobii</name>
    <name type="common">Root-knot nematode worm</name>
    <name type="synonym">Meloidogyne mayaguensis</name>
    <dbReference type="NCBI Taxonomy" id="390850"/>
    <lineage>
        <taxon>Eukaryota</taxon>
        <taxon>Metazoa</taxon>
        <taxon>Ecdysozoa</taxon>
        <taxon>Nematoda</taxon>
        <taxon>Chromadorea</taxon>
        <taxon>Rhabditida</taxon>
        <taxon>Tylenchina</taxon>
        <taxon>Tylenchomorpha</taxon>
        <taxon>Tylenchoidea</taxon>
        <taxon>Meloidogynidae</taxon>
        <taxon>Meloidogyninae</taxon>
        <taxon>Meloidogyne</taxon>
    </lineage>
</organism>
<sequence>MANTRFKIFFRILRSCVLRFAFFAFCVDFWPCVAFCVFHDCLLRPPLTRTPSKIFSKNIPLNQRVHFWLKALKLGSKLFLMVFKIQNNFFNYV</sequence>
<reference evidence="1" key="1">
    <citation type="submission" date="2023-11" db="EMBL/GenBank/DDBJ databases">
        <authorList>
            <person name="Poullet M."/>
        </authorList>
    </citation>
    <scope>NUCLEOTIDE SEQUENCE</scope>
    <source>
        <strain evidence="1">E1834</strain>
    </source>
</reference>
<dbReference type="EMBL" id="CAVMJV010000086">
    <property type="protein sequence ID" value="CAK5091142.1"/>
    <property type="molecule type" value="Genomic_DNA"/>
</dbReference>
<proteinExistence type="predicted"/>
<accession>A0ACB1AHY1</accession>
<evidence type="ECO:0000313" key="2">
    <source>
        <dbReference type="Proteomes" id="UP001497535"/>
    </source>
</evidence>
<dbReference type="Proteomes" id="UP001497535">
    <property type="component" value="Unassembled WGS sequence"/>
</dbReference>
<protein>
    <submittedName>
        <fullName evidence="1">Uncharacterized protein</fullName>
    </submittedName>
</protein>
<comment type="caution">
    <text evidence="1">The sequence shown here is derived from an EMBL/GenBank/DDBJ whole genome shotgun (WGS) entry which is preliminary data.</text>
</comment>
<gene>
    <name evidence="1" type="ORF">MENTE1834_LOCUS38965</name>
</gene>